<name>A0A7X4YL73_9BACL</name>
<dbReference type="OrthoDB" id="2645706at2"/>
<dbReference type="Proteomes" id="UP000558113">
    <property type="component" value="Unassembled WGS sequence"/>
</dbReference>
<dbReference type="EMBL" id="JAAAMU010000001">
    <property type="protein sequence ID" value="NBC67464.1"/>
    <property type="molecule type" value="Genomic_DNA"/>
</dbReference>
<organism evidence="1 2">
    <name type="scientific">Paenibacillus sacheonensis</name>
    <dbReference type="NCBI Taxonomy" id="742054"/>
    <lineage>
        <taxon>Bacteria</taxon>
        <taxon>Bacillati</taxon>
        <taxon>Bacillota</taxon>
        <taxon>Bacilli</taxon>
        <taxon>Bacillales</taxon>
        <taxon>Paenibacillaceae</taxon>
        <taxon>Paenibacillus</taxon>
    </lineage>
</organism>
<gene>
    <name evidence="1" type="ORF">GT003_00460</name>
</gene>
<evidence type="ECO:0000313" key="1">
    <source>
        <dbReference type="EMBL" id="NBC67464.1"/>
    </source>
</evidence>
<sequence>MPFSTSIVTNTRAIGTAATNIVVNTRNANPSAASTITIAIYASVTSATFYLAYVSSFVIPANSFDVREFLIAGNVAYEVQLNSSSPQVLFSVYGLDEFGNLVIDQGKSQEDLSFIGALTF</sequence>
<evidence type="ECO:0000313" key="2">
    <source>
        <dbReference type="Proteomes" id="UP000558113"/>
    </source>
</evidence>
<keyword evidence="2" id="KW-1185">Reference proteome</keyword>
<reference evidence="1 2" key="1">
    <citation type="submission" date="2020-01" db="EMBL/GenBank/DDBJ databases">
        <title>Paenibacillus soybeanensis sp. nov. isolated from the nodules of soybean (Glycine max(L.) Merr).</title>
        <authorList>
            <person name="Wang H."/>
        </authorList>
    </citation>
    <scope>NUCLEOTIDE SEQUENCE [LARGE SCALE GENOMIC DNA]</scope>
    <source>
        <strain evidence="1 2">DSM 23054</strain>
    </source>
</reference>
<dbReference type="AlphaFoldDB" id="A0A7X4YL73"/>
<comment type="caution">
    <text evidence="1">The sequence shown here is derived from an EMBL/GenBank/DDBJ whole genome shotgun (WGS) entry which is preliminary data.</text>
</comment>
<dbReference type="RefSeq" id="WP_161693281.1">
    <property type="nucleotide sequence ID" value="NZ_JAAAMU010000001.1"/>
</dbReference>
<accession>A0A7X4YL73</accession>
<proteinExistence type="predicted"/>
<protein>
    <submittedName>
        <fullName evidence="1">Uncharacterized protein</fullName>
    </submittedName>
</protein>